<accession>A0A6D2HZZ8</accession>
<reference evidence="1" key="1">
    <citation type="submission" date="2020-01" db="EMBL/GenBank/DDBJ databases">
        <authorList>
            <person name="Mishra B."/>
        </authorList>
    </citation>
    <scope>NUCLEOTIDE SEQUENCE [LARGE SCALE GENOMIC DNA]</scope>
</reference>
<sequence length="103" mass="11459">MSNLSGASTGSSSARSRGRVFGVPKTCHCGEQVMELISKSNNNPYRRYFHCGYAVARKVIRSPGMSPLPQMSRDWTLLSLLHNPYNVKTDTHIHFQSTSKLSS</sequence>
<dbReference type="Proteomes" id="UP000467841">
    <property type="component" value="Unassembled WGS sequence"/>
</dbReference>
<proteinExistence type="predicted"/>
<evidence type="ECO:0000313" key="2">
    <source>
        <dbReference type="Proteomes" id="UP000467841"/>
    </source>
</evidence>
<comment type="caution">
    <text evidence="1">The sequence shown here is derived from an EMBL/GenBank/DDBJ whole genome shotgun (WGS) entry which is preliminary data.</text>
</comment>
<evidence type="ECO:0000313" key="1">
    <source>
        <dbReference type="EMBL" id="CAA7020246.1"/>
    </source>
</evidence>
<organism evidence="1 2">
    <name type="scientific">Microthlaspi erraticum</name>
    <dbReference type="NCBI Taxonomy" id="1685480"/>
    <lineage>
        <taxon>Eukaryota</taxon>
        <taxon>Viridiplantae</taxon>
        <taxon>Streptophyta</taxon>
        <taxon>Embryophyta</taxon>
        <taxon>Tracheophyta</taxon>
        <taxon>Spermatophyta</taxon>
        <taxon>Magnoliopsida</taxon>
        <taxon>eudicotyledons</taxon>
        <taxon>Gunneridae</taxon>
        <taxon>Pentapetalae</taxon>
        <taxon>rosids</taxon>
        <taxon>malvids</taxon>
        <taxon>Brassicales</taxon>
        <taxon>Brassicaceae</taxon>
        <taxon>Coluteocarpeae</taxon>
        <taxon>Microthlaspi</taxon>
    </lineage>
</organism>
<gene>
    <name evidence="1" type="ORF">MERR_LOCUS7481</name>
</gene>
<dbReference type="EMBL" id="CACVBM020000532">
    <property type="protein sequence ID" value="CAA7020246.1"/>
    <property type="molecule type" value="Genomic_DNA"/>
</dbReference>
<dbReference type="AlphaFoldDB" id="A0A6D2HZZ8"/>
<keyword evidence="2" id="KW-1185">Reference proteome</keyword>
<name>A0A6D2HZZ8_9BRAS</name>
<dbReference type="OrthoDB" id="1103200at2759"/>
<protein>
    <recommendedName>
        <fullName evidence="3">Zinc finger GRF-type domain-containing protein</fullName>
    </recommendedName>
</protein>
<evidence type="ECO:0008006" key="3">
    <source>
        <dbReference type="Google" id="ProtNLM"/>
    </source>
</evidence>